<reference evidence="2" key="1">
    <citation type="submission" date="2021-01" db="UniProtKB">
        <authorList>
            <consortium name="EnsemblMetazoa"/>
        </authorList>
    </citation>
    <scope>IDENTIFICATION</scope>
</reference>
<dbReference type="Proteomes" id="UP000594262">
    <property type="component" value="Unplaced"/>
</dbReference>
<feature type="chain" id="PRO_5029751328" evidence="1">
    <location>
        <begin position="19"/>
        <end position="206"/>
    </location>
</feature>
<dbReference type="AlphaFoldDB" id="A0A7M5XBY5"/>
<name>A0A7M5XBY5_9CNID</name>
<dbReference type="EnsemblMetazoa" id="CLYHEMT020680.1">
    <property type="protein sequence ID" value="CLYHEMP020680.1"/>
    <property type="gene ID" value="CLYHEMG020680"/>
</dbReference>
<evidence type="ECO:0000313" key="3">
    <source>
        <dbReference type="Proteomes" id="UP000594262"/>
    </source>
</evidence>
<feature type="signal peptide" evidence="1">
    <location>
        <begin position="1"/>
        <end position="18"/>
    </location>
</feature>
<evidence type="ECO:0000313" key="2">
    <source>
        <dbReference type="EnsemblMetazoa" id="CLYHEMP020680.1"/>
    </source>
</evidence>
<evidence type="ECO:0000256" key="1">
    <source>
        <dbReference type="SAM" id="SignalP"/>
    </source>
</evidence>
<proteinExistence type="predicted"/>
<keyword evidence="3" id="KW-1185">Reference proteome</keyword>
<organism evidence="2 3">
    <name type="scientific">Clytia hemisphaerica</name>
    <dbReference type="NCBI Taxonomy" id="252671"/>
    <lineage>
        <taxon>Eukaryota</taxon>
        <taxon>Metazoa</taxon>
        <taxon>Cnidaria</taxon>
        <taxon>Hydrozoa</taxon>
        <taxon>Hydroidolina</taxon>
        <taxon>Leptothecata</taxon>
        <taxon>Obeliida</taxon>
        <taxon>Clytiidae</taxon>
        <taxon>Clytia</taxon>
    </lineage>
</organism>
<accession>A0A7M5XBY5</accession>
<sequence>MHRLRAISIFLNLRVFLARSNMAFCSENLCIKTLLLFACVATTLAILKCDGLDCQQRKGNYNKCQNKMTTTCKAEFENLKWRLHKDVEEYCKEMITRYCQYHQRRYQKCLDNVKTFCPKPTAFSERVQRKMDRCGKVATKKCASLISCIEEHSKCLKVKFQNCMSSFKITSSRISQSCPEIEQSLDVCWAPNECQTVIFPVRICGL</sequence>
<keyword evidence="1" id="KW-0732">Signal</keyword>
<protein>
    <submittedName>
        <fullName evidence="2">Uncharacterized protein</fullName>
    </submittedName>
</protein>